<organism evidence="2 3">
    <name type="scientific">Bradyrhizobium huanghuaihaiense</name>
    <dbReference type="NCBI Taxonomy" id="990078"/>
    <lineage>
        <taxon>Bacteria</taxon>
        <taxon>Pseudomonadati</taxon>
        <taxon>Pseudomonadota</taxon>
        <taxon>Alphaproteobacteria</taxon>
        <taxon>Hyphomicrobiales</taxon>
        <taxon>Nitrobacteraceae</taxon>
        <taxon>Bradyrhizobium</taxon>
    </lineage>
</organism>
<dbReference type="Proteomes" id="UP000316291">
    <property type="component" value="Unassembled WGS sequence"/>
</dbReference>
<dbReference type="OrthoDB" id="8255528at2"/>
<protein>
    <recommendedName>
        <fullName evidence="4">Secreted protein</fullName>
    </recommendedName>
</protein>
<sequence length="208" mass="24171">MKKWLSAIFVIMVTPQAWAGDYMGFEKTCPDQDPHLRKPYAWETCDYVTIIRRCDGDLSERVFRQPRHPAYLASERVKEMEWKPVSERPEWDMQPGRQFIRIEGSRHHSGVNWHRVYFGTAFIRKPGAIDELHGYRDTDIIQLCDEGDMDVETVKVTHWAPAKFSLPTDEKLCAFSRVVIELANASQSEATSRLRQMAKAAIEERRNG</sequence>
<keyword evidence="1" id="KW-0732">Signal</keyword>
<accession>A0A562RXI7</accession>
<gene>
    <name evidence="2" type="ORF">IQ16_01929</name>
</gene>
<reference evidence="2 3" key="1">
    <citation type="journal article" date="2015" name="Stand. Genomic Sci.">
        <title>Genomic Encyclopedia of Bacterial and Archaeal Type Strains, Phase III: the genomes of soil and plant-associated and newly described type strains.</title>
        <authorList>
            <person name="Whitman W.B."/>
            <person name="Woyke T."/>
            <person name="Klenk H.P."/>
            <person name="Zhou Y."/>
            <person name="Lilburn T.G."/>
            <person name="Beck B.J."/>
            <person name="De Vos P."/>
            <person name="Vandamme P."/>
            <person name="Eisen J.A."/>
            <person name="Garrity G."/>
            <person name="Hugenholtz P."/>
            <person name="Kyrpides N.C."/>
        </authorList>
    </citation>
    <scope>NUCLEOTIDE SEQUENCE [LARGE SCALE GENOMIC DNA]</scope>
    <source>
        <strain evidence="2 3">CGMCC 1.10948</strain>
    </source>
</reference>
<name>A0A562RXI7_9BRAD</name>
<comment type="caution">
    <text evidence="2">The sequence shown here is derived from an EMBL/GenBank/DDBJ whole genome shotgun (WGS) entry which is preliminary data.</text>
</comment>
<feature type="signal peptide" evidence="1">
    <location>
        <begin position="1"/>
        <end position="19"/>
    </location>
</feature>
<evidence type="ECO:0000313" key="2">
    <source>
        <dbReference type="EMBL" id="TWI73785.1"/>
    </source>
</evidence>
<evidence type="ECO:0000256" key="1">
    <source>
        <dbReference type="SAM" id="SignalP"/>
    </source>
</evidence>
<dbReference type="RefSeq" id="WP_145831418.1">
    <property type="nucleotide sequence ID" value="NZ_VLLA01000003.1"/>
</dbReference>
<dbReference type="EMBL" id="VLLA01000003">
    <property type="protein sequence ID" value="TWI73785.1"/>
    <property type="molecule type" value="Genomic_DNA"/>
</dbReference>
<proteinExistence type="predicted"/>
<evidence type="ECO:0000313" key="3">
    <source>
        <dbReference type="Proteomes" id="UP000316291"/>
    </source>
</evidence>
<evidence type="ECO:0008006" key="4">
    <source>
        <dbReference type="Google" id="ProtNLM"/>
    </source>
</evidence>
<dbReference type="AlphaFoldDB" id="A0A562RXI7"/>
<keyword evidence="3" id="KW-1185">Reference proteome</keyword>
<feature type="chain" id="PRO_5022224167" description="Secreted protein" evidence="1">
    <location>
        <begin position="20"/>
        <end position="208"/>
    </location>
</feature>